<sequence>MRRGLTDVPDCPWGCSTPENREHLMHDCVNFMAIARELHHWGFSLPIIHSWSEFTGSILTASKLDLGPFRIFAYVMYQNWRARNAKLHGQDFGTPLVLAASIMENIDCASTSPSGRYWGTNRLHRPLSIFWCPPPPEWIKINVDGALLTNNGAGIGLTARDRHGTLVLAAGSGIMHWDPGQVELEALLSLRRFLTPAMLEAKGIIIEGDCKNVIDFCRRTLQRSTWSTPTIMEQELAFLAELNNMMVRHIPREANRLADYCAKYGMYNTFVWTDRMVAPPEFLEILQADLDGMPNV</sequence>
<dbReference type="InterPro" id="IPR053151">
    <property type="entry name" value="RNase_H-like"/>
</dbReference>
<dbReference type="PANTHER" id="PTHR47723:SF19">
    <property type="entry name" value="POLYNUCLEOTIDYL TRANSFERASE, RIBONUCLEASE H-LIKE SUPERFAMILY PROTEIN"/>
    <property type="match status" value="1"/>
</dbReference>
<evidence type="ECO:0000259" key="1">
    <source>
        <dbReference type="Pfam" id="PF13456"/>
    </source>
</evidence>
<organism evidence="2 3">
    <name type="scientific">Platanthera zijinensis</name>
    <dbReference type="NCBI Taxonomy" id="2320716"/>
    <lineage>
        <taxon>Eukaryota</taxon>
        <taxon>Viridiplantae</taxon>
        <taxon>Streptophyta</taxon>
        <taxon>Embryophyta</taxon>
        <taxon>Tracheophyta</taxon>
        <taxon>Spermatophyta</taxon>
        <taxon>Magnoliopsida</taxon>
        <taxon>Liliopsida</taxon>
        <taxon>Asparagales</taxon>
        <taxon>Orchidaceae</taxon>
        <taxon>Orchidoideae</taxon>
        <taxon>Orchideae</taxon>
        <taxon>Orchidinae</taxon>
        <taxon>Platanthera</taxon>
    </lineage>
</organism>
<gene>
    <name evidence="2" type="ORF">KSP39_PZI020681</name>
</gene>
<dbReference type="EMBL" id="JBBWWQ010000018">
    <property type="protein sequence ID" value="KAK8921414.1"/>
    <property type="molecule type" value="Genomic_DNA"/>
</dbReference>
<dbReference type="InterPro" id="IPR002156">
    <property type="entry name" value="RNaseH_domain"/>
</dbReference>
<dbReference type="AlphaFoldDB" id="A0AAP0FXA1"/>
<reference evidence="2 3" key="1">
    <citation type="journal article" date="2022" name="Nat. Plants">
        <title>Genomes of leafy and leafless Platanthera orchids illuminate the evolution of mycoheterotrophy.</title>
        <authorList>
            <person name="Li M.H."/>
            <person name="Liu K.W."/>
            <person name="Li Z."/>
            <person name="Lu H.C."/>
            <person name="Ye Q.L."/>
            <person name="Zhang D."/>
            <person name="Wang J.Y."/>
            <person name="Li Y.F."/>
            <person name="Zhong Z.M."/>
            <person name="Liu X."/>
            <person name="Yu X."/>
            <person name="Liu D.K."/>
            <person name="Tu X.D."/>
            <person name="Liu B."/>
            <person name="Hao Y."/>
            <person name="Liao X.Y."/>
            <person name="Jiang Y.T."/>
            <person name="Sun W.H."/>
            <person name="Chen J."/>
            <person name="Chen Y.Q."/>
            <person name="Ai Y."/>
            <person name="Zhai J.W."/>
            <person name="Wu S.S."/>
            <person name="Zhou Z."/>
            <person name="Hsiao Y.Y."/>
            <person name="Wu W.L."/>
            <person name="Chen Y.Y."/>
            <person name="Lin Y.F."/>
            <person name="Hsu J.L."/>
            <person name="Li C.Y."/>
            <person name="Wang Z.W."/>
            <person name="Zhao X."/>
            <person name="Zhong W.Y."/>
            <person name="Ma X.K."/>
            <person name="Ma L."/>
            <person name="Huang J."/>
            <person name="Chen G.Z."/>
            <person name="Huang M.Z."/>
            <person name="Huang L."/>
            <person name="Peng D.H."/>
            <person name="Luo Y.B."/>
            <person name="Zou S.Q."/>
            <person name="Chen S.P."/>
            <person name="Lan S."/>
            <person name="Tsai W.C."/>
            <person name="Van de Peer Y."/>
            <person name="Liu Z.J."/>
        </authorList>
    </citation>
    <scope>NUCLEOTIDE SEQUENCE [LARGE SCALE GENOMIC DNA]</scope>
    <source>
        <strain evidence="2">Lor287</strain>
    </source>
</reference>
<keyword evidence="3" id="KW-1185">Reference proteome</keyword>
<dbReference type="SUPFAM" id="SSF53098">
    <property type="entry name" value="Ribonuclease H-like"/>
    <property type="match status" value="1"/>
</dbReference>
<dbReference type="InterPro" id="IPR012337">
    <property type="entry name" value="RNaseH-like_sf"/>
</dbReference>
<dbReference type="GO" id="GO:0004523">
    <property type="term" value="F:RNA-DNA hybrid ribonuclease activity"/>
    <property type="evidence" value="ECO:0007669"/>
    <property type="project" value="InterPro"/>
</dbReference>
<dbReference type="CDD" id="cd06222">
    <property type="entry name" value="RNase_H_like"/>
    <property type="match status" value="1"/>
</dbReference>
<evidence type="ECO:0000313" key="2">
    <source>
        <dbReference type="EMBL" id="KAK8921414.1"/>
    </source>
</evidence>
<comment type="caution">
    <text evidence="2">The sequence shown here is derived from an EMBL/GenBank/DDBJ whole genome shotgun (WGS) entry which is preliminary data.</text>
</comment>
<feature type="domain" description="RNase H type-1" evidence="1">
    <location>
        <begin position="142"/>
        <end position="264"/>
    </location>
</feature>
<accession>A0AAP0FXA1</accession>
<dbReference type="InterPro" id="IPR044730">
    <property type="entry name" value="RNase_H-like_dom_plant"/>
</dbReference>
<name>A0AAP0FXA1_9ASPA</name>
<protein>
    <recommendedName>
        <fullName evidence="1">RNase H type-1 domain-containing protein</fullName>
    </recommendedName>
</protein>
<dbReference type="GO" id="GO:0003676">
    <property type="term" value="F:nucleic acid binding"/>
    <property type="evidence" value="ECO:0007669"/>
    <property type="project" value="InterPro"/>
</dbReference>
<dbReference type="InterPro" id="IPR036397">
    <property type="entry name" value="RNaseH_sf"/>
</dbReference>
<dbReference type="Proteomes" id="UP001418222">
    <property type="component" value="Unassembled WGS sequence"/>
</dbReference>
<dbReference type="Pfam" id="PF13456">
    <property type="entry name" value="RVT_3"/>
    <property type="match status" value="1"/>
</dbReference>
<proteinExistence type="predicted"/>
<dbReference type="Gene3D" id="3.30.420.10">
    <property type="entry name" value="Ribonuclease H-like superfamily/Ribonuclease H"/>
    <property type="match status" value="1"/>
</dbReference>
<dbReference type="PANTHER" id="PTHR47723">
    <property type="entry name" value="OS05G0353850 PROTEIN"/>
    <property type="match status" value="1"/>
</dbReference>
<evidence type="ECO:0000313" key="3">
    <source>
        <dbReference type="Proteomes" id="UP001418222"/>
    </source>
</evidence>